<reference evidence="4" key="1">
    <citation type="journal article" date="2019" name="Int. J. Syst. Evol. Microbiol.">
        <title>The Global Catalogue of Microorganisms (GCM) 10K type strain sequencing project: providing services to taxonomists for standard genome sequencing and annotation.</title>
        <authorList>
            <consortium name="The Broad Institute Genomics Platform"/>
            <consortium name="The Broad Institute Genome Sequencing Center for Infectious Disease"/>
            <person name="Wu L."/>
            <person name="Ma J."/>
        </authorList>
    </citation>
    <scope>NUCLEOTIDE SEQUENCE [LARGE SCALE GENOMIC DNA]</scope>
    <source>
        <strain evidence="4">CGMCC 1.13718</strain>
    </source>
</reference>
<keyword evidence="1 3" id="KW-0378">Hydrolase</keyword>
<evidence type="ECO:0000256" key="1">
    <source>
        <dbReference type="RuleBase" id="RU363093"/>
    </source>
</evidence>
<comment type="caution">
    <text evidence="3">The sequence shown here is derived from an EMBL/GenBank/DDBJ whole genome shotgun (WGS) entry which is preliminary data.</text>
</comment>
<dbReference type="PANTHER" id="PTHR43198:SF2">
    <property type="entry name" value="SI:CH1073-67J19.1-RELATED"/>
    <property type="match status" value="1"/>
</dbReference>
<dbReference type="NCBIfam" id="TIGR04306">
    <property type="entry name" value="salvage_TenA"/>
    <property type="match status" value="1"/>
</dbReference>
<accession>A0ABV9TC82</accession>
<dbReference type="RefSeq" id="WP_119330063.1">
    <property type="nucleotide sequence ID" value="NZ_JBHSJH010000002.1"/>
</dbReference>
<sequence length="221" mass="25405">MTKLSDKAWKHCEDIIKAIHNHPFNKELSKGTLNIEKFAYYIEQDILYLQDFARAYAIIAAKSPLEYVKIYLNHSMAAFTAEEEIIHEFFKKTYNLANTGKLSPATLAYTSYLIKTCSSEPLEVAVAAMLPCPWVYCEVGKAIAKKADKNNPFSKWIDTYASEEFENIVNEAISIFDALANKATKEVQNKMLDAFYTSTVLEWHFWNDAYNKTEFDKISNF</sequence>
<evidence type="ECO:0000259" key="2">
    <source>
        <dbReference type="Pfam" id="PF03070"/>
    </source>
</evidence>
<dbReference type="InterPro" id="IPR050967">
    <property type="entry name" value="Thiamine_Salvage_TenA"/>
</dbReference>
<dbReference type="InterPro" id="IPR016084">
    <property type="entry name" value="Haem_Oase-like_multi-hlx"/>
</dbReference>
<comment type="pathway">
    <text evidence="1">Cofactor biosynthesis; thiamine diphosphate biosynthesis.</text>
</comment>
<keyword evidence="4" id="KW-1185">Reference proteome</keyword>
<dbReference type="PANTHER" id="PTHR43198">
    <property type="entry name" value="BIFUNCTIONAL TH2 PROTEIN"/>
    <property type="match status" value="1"/>
</dbReference>
<dbReference type="InterPro" id="IPR004305">
    <property type="entry name" value="Thiaminase-2/PQQC"/>
</dbReference>
<comment type="similarity">
    <text evidence="1">Belongs to the TenA family.</text>
</comment>
<keyword evidence="1" id="KW-0784">Thiamine biosynthesis</keyword>
<dbReference type="Proteomes" id="UP001595926">
    <property type="component" value="Unassembled WGS sequence"/>
</dbReference>
<name>A0ABV9TC82_9GAMM</name>
<dbReference type="CDD" id="cd19365">
    <property type="entry name" value="TenA_C-like"/>
    <property type="match status" value="1"/>
</dbReference>
<dbReference type="EC" id="3.5.99.2" evidence="1"/>
<comment type="function">
    <text evidence="1">Catalyzes an amino-pyrimidine hydrolysis reaction at the C5' of the pyrimidine moiety of thiamine compounds, a reaction that is part of a thiamine salvage pathway.</text>
</comment>
<evidence type="ECO:0000313" key="4">
    <source>
        <dbReference type="Proteomes" id="UP001595926"/>
    </source>
</evidence>
<protein>
    <recommendedName>
        <fullName evidence="1">Aminopyrimidine aminohydrolase</fullName>
        <ecNumber evidence="1">3.5.99.2</ecNumber>
    </recommendedName>
</protein>
<comment type="catalytic activity">
    <reaction evidence="1">
        <text>thiamine + H2O = 5-(2-hydroxyethyl)-4-methylthiazole + 4-amino-5-hydroxymethyl-2-methylpyrimidine + H(+)</text>
        <dbReference type="Rhea" id="RHEA:17509"/>
        <dbReference type="ChEBI" id="CHEBI:15377"/>
        <dbReference type="ChEBI" id="CHEBI:15378"/>
        <dbReference type="ChEBI" id="CHEBI:16892"/>
        <dbReference type="ChEBI" id="CHEBI:17957"/>
        <dbReference type="ChEBI" id="CHEBI:18385"/>
        <dbReference type="EC" id="3.5.99.2"/>
    </reaction>
</comment>
<dbReference type="SUPFAM" id="SSF48613">
    <property type="entry name" value="Heme oxygenase-like"/>
    <property type="match status" value="1"/>
</dbReference>
<dbReference type="Pfam" id="PF03070">
    <property type="entry name" value="TENA_THI-4"/>
    <property type="match status" value="1"/>
</dbReference>
<proteinExistence type="inferred from homology"/>
<dbReference type="InterPro" id="IPR027574">
    <property type="entry name" value="Thiaminase_II"/>
</dbReference>
<gene>
    <name evidence="3" type="primary">tenA</name>
    <name evidence="3" type="ORF">ACFPDQ_06550</name>
</gene>
<evidence type="ECO:0000313" key="3">
    <source>
        <dbReference type="EMBL" id="MFC4892707.1"/>
    </source>
</evidence>
<dbReference type="Gene3D" id="1.20.910.10">
    <property type="entry name" value="Heme oxygenase-like"/>
    <property type="match status" value="1"/>
</dbReference>
<feature type="domain" description="Thiaminase-2/PQQC" evidence="2">
    <location>
        <begin position="9"/>
        <end position="211"/>
    </location>
</feature>
<comment type="catalytic activity">
    <reaction evidence="1">
        <text>4-amino-5-aminomethyl-2-methylpyrimidine + H2O = 4-amino-5-hydroxymethyl-2-methylpyrimidine + NH4(+)</text>
        <dbReference type="Rhea" id="RHEA:31799"/>
        <dbReference type="ChEBI" id="CHEBI:15377"/>
        <dbReference type="ChEBI" id="CHEBI:16892"/>
        <dbReference type="ChEBI" id="CHEBI:28938"/>
        <dbReference type="ChEBI" id="CHEBI:63416"/>
        <dbReference type="EC" id="3.5.99.2"/>
    </reaction>
</comment>
<dbReference type="EMBL" id="JBHSJH010000002">
    <property type="protein sequence ID" value="MFC4892707.1"/>
    <property type="molecule type" value="Genomic_DNA"/>
</dbReference>
<organism evidence="3 4">
    <name type="scientific">Pseudofrancisella aestuarii</name>
    <dbReference type="NCBI Taxonomy" id="2670347"/>
    <lineage>
        <taxon>Bacteria</taxon>
        <taxon>Pseudomonadati</taxon>
        <taxon>Pseudomonadota</taxon>
        <taxon>Gammaproteobacteria</taxon>
        <taxon>Thiotrichales</taxon>
        <taxon>Francisellaceae</taxon>
        <taxon>Pseudofrancisella</taxon>
    </lineage>
</organism>
<dbReference type="GO" id="GO:0050334">
    <property type="term" value="F:thiaminase activity"/>
    <property type="evidence" value="ECO:0007669"/>
    <property type="project" value="UniProtKB-EC"/>
</dbReference>